<protein>
    <submittedName>
        <fullName evidence="2">Uncharacterized protein</fullName>
    </submittedName>
</protein>
<dbReference type="EMBL" id="RDPI01000025">
    <property type="protein sequence ID" value="MBF4374888.1"/>
    <property type="molecule type" value="Genomic_DNA"/>
</dbReference>
<gene>
    <name evidence="2" type="ORF">EAY46_17580</name>
</gene>
<dbReference type="Proteomes" id="UP000726136">
    <property type="component" value="Unassembled WGS sequence"/>
</dbReference>
<organism evidence="2 3">
    <name type="scientific">Vibrio anguillarum</name>
    <name type="common">Listonella anguillarum</name>
    <dbReference type="NCBI Taxonomy" id="55601"/>
    <lineage>
        <taxon>Bacteria</taxon>
        <taxon>Pseudomonadati</taxon>
        <taxon>Pseudomonadota</taxon>
        <taxon>Gammaproteobacteria</taxon>
        <taxon>Vibrionales</taxon>
        <taxon>Vibrionaceae</taxon>
        <taxon>Vibrio</taxon>
    </lineage>
</organism>
<proteinExistence type="predicted"/>
<keyword evidence="3" id="KW-1185">Reference proteome</keyword>
<sequence length="343" mass="38995">MIESADERARLADKFLTNANSSSIVEFYSVFPSWWDKTQQVFNSCFSVARDNGQASLVMLGRDGSDFKQYHSLFLSNPTSLKSFGIWAMYQTIQNAELKFIEQCKTPRNEQALTAKLTVNIDNSASQIQAEYEKHLCLNNTLINLSELELQVQNREKATGADIAFILEWRDENDDLKICPILFQAKRVTGFFFDISQKNSKVGYQFNILKAKKTNSAYLFYNCDTQTTTKKPRLPTVKNIQEISVFDTPEKTSAIENVLSLSTFMLDIMVNPSKFKVFSNRTSALSQLLNSVQEDELASVFSLSTDEDARAKYAQSYSQYLAYKKKNENKSTKNNDSPSSPKI</sequence>
<comment type="caution">
    <text evidence="2">The sequence shown here is derived from an EMBL/GenBank/DDBJ whole genome shotgun (WGS) entry which is preliminary data.</text>
</comment>
<evidence type="ECO:0000313" key="2">
    <source>
        <dbReference type="EMBL" id="MBF4374888.1"/>
    </source>
</evidence>
<feature type="region of interest" description="Disordered" evidence="1">
    <location>
        <begin position="324"/>
        <end position="343"/>
    </location>
</feature>
<name>A0ABR9Z908_VIBAN</name>
<reference evidence="2 3" key="1">
    <citation type="journal article" date="2021" name="PeerJ">
        <title>Analysis of 44 Vibrio anguillarum genomes reveals high genetic diversity.</title>
        <authorList>
            <person name="Hansen M.J."/>
            <person name="Dalsgaard I."/>
        </authorList>
    </citation>
    <scope>NUCLEOTIDE SEQUENCE [LARGE SCALE GENOMIC DNA]</scope>
    <source>
        <strain evidence="2 3">040915-1/1B</strain>
    </source>
</reference>
<accession>A0ABR9Z908</accession>
<evidence type="ECO:0000313" key="3">
    <source>
        <dbReference type="Proteomes" id="UP000726136"/>
    </source>
</evidence>
<evidence type="ECO:0000256" key="1">
    <source>
        <dbReference type="SAM" id="MobiDB-lite"/>
    </source>
</evidence>